<protein>
    <submittedName>
        <fullName evidence="2">Tetratricopeptide repeat-containing protein</fullName>
    </submittedName>
</protein>
<dbReference type="Proteomes" id="UP000192602">
    <property type="component" value="Unassembled WGS sequence"/>
</dbReference>
<dbReference type="PROSITE" id="PS50005">
    <property type="entry name" value="TPR"/>
    <property type="match status" value="1"/>
</dbReference>
<gene>
    <name evidence="2" type="ORF">SAMN05660197_1469</name>
</gene>
<dbReference type="Gene3D" id="1.25.40.10">
    <property type="entry name" value="Tetratricopeptide repeat domain"/>
    <property type="match status" value="3"/>
</dbReference>
<dbReference type="STRING" id="1069081.SAMN05660197_1469"/>
<evidence type="ECO:0000313" key="2">
    <source>
        <dbReference type="EMBL" id="SMC09648.1"/>
    </source>
</evidence>
<dbReference type="InterPro" id="IPR011990">
    <property type="entry name" value="TPR-like_helical_dom_sf"/>
</dbReference>
<dbReference type="InterPro" id="IPR019734">
    <property type="entry name" value="TPR_rpt"/>
</dbReference>
<sequence length="416" mass="48549">MQRYIVALLLIMIVSGCALKQQSTIPNHQIDSLLVEALLLESQGLYINANAIYEKAYKITHDPILLQKIINNYYRAKNYEKAIATAKQALKEFPKNRIFYEQLAAIYFATSDYDRAIDYIKKAISIKKTSQNLTFLGSILLAKKEYEAALKYYKGAYALDPSPKTINTIAYILFFYLDKKTEAIAYLETHTRLYGCSKEVCGTLISFYSLNNNIDGLISVYKRLYQKYNDIAYAKKIAELYIYNKEFSKAIEWAKKINDTELLFSLYKTTKKFKKAYELAMQFYNQTKDPKYLAQAAIFEYEAHPKKDRKLLEDVAQKLEKAIKKNRDPIFLNYLGYLYIDHELNIKRGIALVKEALQADPLSPYYLDSLAWGYYKIGKCKEALKLIKKVYYDLQFKDDEIKLHLEKIKKCVKEKH</sequence>
<feature type="repeat" description="TPR" evidence="1">
    <location>
        <begin position="130"/>
        <end position="163"/>
    </location>
</feature>
<dbReference type="SMART" id="SM00028">
    <property type="entry name" value="TPR"/>
    <property type="match status" value="3"/>
</dbReference>
<proteinExistence type="predicted"/>
<dbReference type="Pfam" id="PF13181">
    <property type="entry name" value="TPR_8"/>
    <property type="match status" value="1"/>
</dbReference>
<dbReference type="Pfam" id="PF13429">
    <property type="entry name" value="TPR_15"/>
    <property type="match status" value="1"/>
</dbReference>
<dbReference type="RefSeq" id="WP_159445323.1">
    <property type="nucleotide sequence ID" value="NZ_AP026671.1"/>
</dbReference>
<evidence type="ECO:0000313" key="3">
    <source>
        <dbReference type="Proteomes" id="UP000192602"/>
    </source>
</evidence>
<dbReference type="PROSITE" id="PS51257">
    <property type="entry name" value="PROKAR_LIPOPROTEIN"/>
    <property type="match status" value="1"/>
</dbReference>
<keyword evidence="3" id="KW-1185">Reference proteome</keyword>
<organism evidence="2 3">
    <name type="scientific">Nitratiruptor tergarcus DSM 16512</name>
    <dbReference type="NCBI Taxonomy" id="1069081"/>
    <lineage>
        <taxon>Bacteria</taxon>
        <taxon>Pseudomonadati</taxon>
        <taxon>Campylobacterota</taxon>
        <taxon>Epsilonproteobacteria</taxon>
        <taxon>Nautiliales</taxon>
        <taxon>Nitratiruptoraceae</taxon>
        <taxon>Nitratiruptor</taxon>
    </lineage>
</organism>
<evidence type="ECO:0000256" key="1">
    <source>
        <dbReference type="PROSITE-ProRule" id="PRU00339"/>
    </source>
</evidence>
<dbReference type="PANTHER" id="PTHR12558:SF13">
    <property type="entry name" value="CELL DIVISION CYCLE PROTEIN 27 HOMOLOG"/>
    <property type="match status" value="1"/>
</dbReference>
<dbReference type="AlphaFoldDB" id="A0A1W1WTK1"/>
<dbReference type="Pfam" id="PF13432">
    <property type="entry name" value="TPR_16"/>
    <property type="match status" value="1"/>
</dbReference>
<accession>A0A1W1WTK1</accession>
<name>A0A1W1WTK1_9BACT</name>
<reference evidence="3" key="1">
    <citation type="submission" date="2017-04" db="EMBL/GenBank/DDBJ databases">
        <authorList>
            <person name="Varghese N."/>
            <person name="Submissions S."/>
        </authorList>
    </citation>
    <scope>NUCLEOTIDE SEQUENCE [LARGE SCALE GENOMIC DNA]</scope>
    <source>
        <strain evidence="3">DSM 16512</strain>
    </source>
</reference>
<dbReference type="PANTHER" id="PTHR12558">
    <property type="entry name" value="CELL DIVISION CYCLE 16,23,27"/>
    <property type="match status" value="1"/>
</dbReference>
<dbReference type="EMBL" id="FWWZ01000001">
    <property type="protein sequence ID" value="SMC09648.1"/>
    <property type="molecule type" value="Genomic_DNA"/>
</dbReference>
<dbReference type="OrthoDB" id="9766710at2"/>
<keyword evidence="1" id="KW-0802">TPR repeat</keyword>
<dbReference type="SUPFAM" id="SSF48452">
    <property type="entry name" value="TPR-like"/>
    <property type="match status" value="2"/>
</dbReference>